<keyword evidence="4" id="KW-0472">Membrane</keyword>
<keyword evidence="1" id="KW-0808">Transferase</keyword>
<feature type="chain" id="PRO_5037732828" description="Protein kinase domain-containing protein" evidence="5">
    <location>
        <begin position="26"/>
        <end position="527"/>
    </location>
</feature>
<keyword evidence="4" id="KW-0812">Transmembrane</keyword>
<protein>
    <recommendedName>
        <fullName evidence="6">Protein kinase domain-containing protein</fullName>
    </recommendedName>
</protein>
<dbReference type="Pfam" id="PF19160">
    <property type="entry name" value="SPARK"/>
    <property type="match status" value="1"/>
</dbReference>
<feature type="signal peptide" evidence="5">
    <location>
        <begin position="1"/>
        <end position="25"/>
    </location>
</feature>
<evidence type="ECO:0000256" key="1">
    <source>
        <dbReference type="ARBA" id="ARBA00022527"/>
    </source>
</evidence>
<dbReference type="InterPro" id="IPR000719">
    <property type="entry name" value="Prot_kinase_dom"/>
</dbReference>
<name>A0A922EGK7_CARIL</name>
<dbReference type="GO" id="GO:0005524">
    <property type="term" value="F:ATP binding"/>
    <property type="evidence" value="ECO:0007669"/>
    <property type="project" value="UniProtKB-KW"/>
</dbReference>
<dbReference type="Pfam" id="PF07714">
    <property type="entry name" value="PK_Tyr_Ser-Thr"/>
    <property type="match status" value="1"/>
</dbReference>
<evidence type="ECO:0000313" key="7">
    <source>
        <dbReference type="EMBL" id="KAG6703294.1"/>
    </source>
</evidence>
<organism evidence="7 8">
    <name type="scientific">Carya illinoinensis</name>
    <name type="common">Pecan</name>
    <dbReference type="NCBI Taxonomy" id="32201"/>
    <lineage>
        <taxon>Eukaryota</taxon>
        <taxon>Viridiplantae</taxon>
        <taxon>Streptophyta</taxon>
        <taxon>Embryophyta</taxon>
        <taxon>Tracheophyta</taxon>
        <taxon>Spermatophyta</taxon>
        <taxon>Magnoliopsida</taxon>
        <taxon>eudicotyledons</taxon>
        <taxon>Gunneridae</taxon>
        <taxon>Pentapetalae</taxon>
        <taxon>rosids</taxon>
        <taxon>fabids</taxon>
        <taxon>Fagales</taxon>
        <taxon>Juglandaceae</taxon>
        <taxon>Carya</taxon>
    </lineage>
</organism>
<sequence length="527" mass="59515">MINSIHSALKLTFFSITSIFINTLAIVSPSPNPSEADCSLFNSTDPLYPVPNYKEYPKCRSGIHEKVDNWNNFPKTLCCRNRLDIWSQYMALYARRTQANNLLASEDLLETCFHPIPSINPKLSLNISCGIENIFYGSSQYCSKLSLTTVKEEESYGITLEKCSFVSDKFEEASCANCTSAILDLGETLLTRSEVEDKKNNTERSICAVAAVISVAAGQSDEVDGWAMIDNFYRCLPALDHARCTLVFFFYSTELADNHDDHFIKIRYTALLAILIAIGILVPVLIIVPLKPAKSQVNMAWSGLYRFSKAEIGNAMDNFDDHRKVGQVVAIKHINKSNEVDSFRREVEGLSRIRHQNLVSLVGFCVEDGEQYLVYEFCPVGNLAQHLLRKDASVLTWEIRVKILRDCALALSYLHHYIDGCIVHRDIKTKVFTDVRGTIGYMDPEYMSNAQWAKDVNIGNRPVSDFEDPTPKRNFNRVDFQSILQVAVLRVSKTSIGRPNIGVFEEVDRIWKNTVDYKKAKQGMSSS</sequence>
<gene>
    <name evidence="7" type="ORF">I3842_07G077000</name>
</gene>
<reference evidence="7" key="1">
    <citation type="submission" date="2021-01" db="EMBL/GenBank/DDBJ databases">
        <authorList>
            <person name="Lovell J.T."/>
            <person name="Bentley N."/>
            <person name="Bhattarai G."/>
            <person name="Jenkins J.W."/>
            <person name="Sreedasyam A."/>
            <person name="Alarcon Y."/>
            <person name="Bock C."/>
            <person name="Boston L."/>
            <person name="Carlson J."/>
            <person name="Cervantes K."/>
            <person name="Clermont K."/>
            <person name="Krom N."/>
            <person name="Kubenka K."/>
            <person name="Mamidi S."/>
            <person name="Mattison C."/>
            <person name="Monteros M."/>
            <person name="Pisani C."/>
            <person name="Plott C."/>
            <person name="Rajasekar S."/>
            <person name="Rhein H.S."/>
            <person name="Rohla C."/>
            <person name="Song M."/>
            <person name="Hilaire R.S."/>
            <person name="Shu S."/>
            <person name="Wells L."/>
            <person name="Wang X."/>
            <person name="Webber J."/>
            <person name="Heerema R.J."/>
            <person name="Klein P."/>
            <person name="Conner P."/>
            <person name="Grauke L."/>
            <person name="Grimwood J."/>
            <person name="Schmutz J."/>
            <person name="Randall J.J."/>
        </authorList>
    </citation>
    <scope>NUCLEOTIDE SEQUENCE</scope>
    <source>
        <tissue evidence="7">Leaf</tissue>
    </source>
</reference>
<evidence type="ECO:0000313" key="8">
    <source>
        <dbReference type="Proteomes" id="UP000811246"/>
    </source>
</evidence>
<evidence type="ECO:0000256" key="5">
    <source>
        <dbReference type="SAM" id="SignalP"/>
    </source>
</evidence>
<comment type="caution">
    <text evidence="7">The sequence shown here is derived from an EMBL/GenBank/DDBJ whole genome shotgun (WGS) entry which is preliminary data.</text>
</comment>
<feature type="domain" description="Protein kinase" evidence="6">
    <location>
        <begin position="301"/>
        <end position="527"/>
    </location>
</feature>
<keyword evidence="1" id="KW-0723">Serine/threonine-protein kinase</keyword>
<keyword evidence="2" id="KW-0547">Nucleotide-binding</keyword>
<keyword evidence="3" id="KW-0067">ATP-binding</keyword>
<keyword evidence="4" id="KW-1133">Transmembrane helix</keyword>
<dbReference type="AlphaFoldDB" id="A0A922EGK7"/>
<dbReference type="PANTHER" id="PTHR47989">
    <property type="entry name" value="OS01G0750732 PROTEIN"/>
    <property type="match status" value="1"/>
</dbReference>
<evidence type="ECO:0000256" key="3">
    <source>
        <dbReference type="ARBA" id="ARBA00022840"/>
    </source>
</evidence>
<dbReference type="InterPro" id="IPR043891">
    <property type="entry name" value="SPARK"/>
</dbReference>
<keyword evidence="5" id="KW-0732">Signal</keyword>
<dbReference type="EMBL" id="CM031831">
    <property type="protein sequence ID" value="KAG6703294.1"/>
    <property type="molecule type" value="Genomic_DNA"/>
</dbReference>
<evidence type="ECO:0000256" key="4">
    <source>
        <dbReference type="SAM" id="Phobius"/>
    </source>
</evidence>
<dbReference type="PROSITE" id="PS50011">
    <property type="entry name" value="PROTEIN_KINASE_DOM"/>
    <property type="match status" value="1"/>
</dbReference>
<dbReference type="Proteomes" id="UP000811246">
    <property type="component" value="Chromosome 7"/>
</dbReference>
<dbReference type="InterPro" id="IPR001245">
    <property type="entry name" value="Ser-Thr/Tyr_kinase_cat_dom"/>
</dbReference>
<dbReference type="GO" id="GO:0004674">
    <property type="term" value="F:protein serine/threonine kinase activity"/>
    <property type="evidence" value="ECO:0007669"/>
    <property type="project" value="UniProtKB-KW"/>
</dbReference>
<evidence type="ECO:0000259" key="6">
    <source>
        <dbReference type="PROSITE" id="PS50011"/>
    </source>
</evidence>
<feature type="transmembrane region" description="Helical" evidence="4">
    <location>
        <begin position="268"/>
        <end position="290"/>
    </location>
</feature>
<accession>A0A922EGK7</accession>
<keyword evidence="1" id="KW-0418">Kinase</keyword>
<proteinExistence type="predicted"/>
<dbReference type="PANTHER" id="PTHR47989:SF4">
    <property type="entry name" value="PROTEIN KINASE DOMAIN-CONTAINING PROTEIN"/>
    <property type="match status" value="1"/>
</dbReference>
<evidence type="ECO:0000256" key="2">
    <source>
        <dbReference type="ARBA" id="ARBA00022741"/>
    </source>
</evidence>